<evidence type="ECO:0000259" key="2">
    <source>
        <dbReference type="PROSITE" id="PS50006"/>
    </source>
</evidence>
<dbReference type="InterPro" id="IPR008984">
    <property type="entry name" value="SMAD_FHA_dom_sf"/>
</dbReference>
<feature type="domain" description="FHA" evidence="2">
    <location>
        <begin position="56"/>
        <end position="96"/>
    </location>
</feature>
<dbReference type="InterPro" id="IPR000253">
    <property type="entry name" value="FHA_dom"/>
</dbReference>
<keyword evidence="4" id="KW-1185">Reference proteome</keyword>
<accession>A0A8T0PHZ7</accession>
<proteinExistence type="predicted"/>
<dbReference type="Proteomes" id="UP000823388">
    <property type="component" value="Chromosome 8K"/>
</dbReference>
<dbReference type="PANTHER" id="PTHR22593">
    <property type="entry name" value="TRANSMEMBRANE PROTEIN 18"/>
    <property type="match status" value="1"/>
</dbReference>
<dbReference type="EMBL" id="CM029051">
    <property type="protein sequence ID" value="KAG2560538.1"/>
    <property type="molecule type" value="Genomic_DNA"/>
</dbReference>
<dbReference type="Gene3D" id="2.60.200.20">
    <property type="match status" value="1"/>
</dbReference>
<dbReference type="AlphaFoldDB" id="A0A8T0PHZ7"/>
<evidence type="ECO:0000313" key="3">
    <source>
        <dbReference type="EMBL" id="KAG2560538.1"/>
    </source>
</evidence>
<feature type="region of interest" description="Disordered" evidence="1">
    <location>
        <begin position="33"/>
        <end position="59"/>
    </location>
</feature>
<gene>
    <name evidence="3" type="ORF">PVAP13_8KG099404</name>
</gene>
<evidence type="ECO:0000313" key="4">
    <source>
        <dbReference type="Proteomes" id="UP000823388"/>
    </source>
</evidence>
<dbReference type="SUPFAM" id="SSF49879">
    <property type="entry name" value="SMAD/FHA domain"/>
    <property type="match status" value="1"/>
</dbReference>
<dbReference type="PANTHER" id="PTHR22593:SF8">
    <property type="entry name" value="FHA DOMAIN-CONTAINING PROTEIN PS1"/>
    <property type="match status" value="1"/>
</dbReference>
<comment type="caution">
    <text evidence="3">The sequence shown here is derived from an EMBL/GenBank/DDBJ whole genome shotgun (WGS) entry which is preliminary data.</text>
</comment>
<sequence>MGVAEADGDAPIVAFAVSKAGVVLKHNFLNAPPAPEAADCGGTVGAEEEEEEDPPVTVGRHPDCHVLVDHPSVSRFHLQLWARRHQRRITVTDLRSGETHRHPPLCTSPLLLLCVRVPCS</sequence>
<name>A0A8T0PHZ7_PANVG</name>
<organism evidence="3 4">
    <name type="scientific">Panicum virgatum</name>
    <name type="common">Blackwell switchgrass</name>
    <dbReference type="NCBI Taxonomy" id="38727"/>
    <lineage>
        <taxon>Eukaryota</taxon>
        <taxon>Viridiplantae</taxon>
        <taxon>Streptophyta</taxon>
        <taxon>Embryophyta</taxon>
        <taxon>Tracheophyta</taxon>
        <taxon>Spermatophyta</taxon>
        <taxon>Magnoliopsida</taxon>
        <taxon>Liliopsida</taxon>
        <taxon>Poales</taxon>
        <taxon>Poaceae</taxon>
        <taxon>PACMAD clade</taxon>
        <taxon>Panicoideae</taxon>
        <taxon>Panicodae</taxon>
        <taxon>Paniceae</taxon>
        <taxon>Panicinae</taxon>
        <taxon>Panicum</taxon>
        <taxon>Panicum sect. Hiantes</taxon>
    </lineage>
</organism>
<dbReference type="GO" id="GO:0031965">
    <property type="term" value="C:nuclear membrane"/>
    <property type="evidence" value="ECO:0007669"/>
    <property type="project" value="TreeGrafter"/>
</dbReference>
<dbReference type="PROSITE" id="PS50006">
    <property type="entry name" value="FHA_DOMAIN"/>
    <property type="match status" value="1"/>
</dbReference>
<reference evidence="3" key="1">
    <citation type="submission" date="2020-05" db="EMBL/GenBank/DDBJ databases">
        <title>WGS assembly of Panicum virgatum.</title>
        <authorList>
            <person name="Lovell J.T."/>
            <person name="Jenkins J."/>
            <person name="Shu S."/>
            <person name="Juenger T.E."/>
            <person name="Schmutz J."/>
        </authorList>
    </citation>
    <scope>NUCLEOTIDE SEQUENCE</scope>
    <source>
        <strain evidence="3">AP13</strain>
    </source>
</reference>
<dbReference type="Pfam" id="PF00498">
    <property type="entry name" value="FHA"/>
    <property type="match status" value="1"/>
</dbReference>
<evidence type="ECO:0000256" key="1">
    <source>
        <dbReference type="SAM" id="MobiDB-lite"/>
    </source>
</evidence>
<dbReference type="SMART" id="SM00240">
    <property type="entry name" value="FHA"/>
    <property type="match status" value="1"/>
</dbReference>
<protein>
    <recommendedName>
        <fullName evidence="2">FHA domain-containing protein</fullName>
    </recommendedName>
</protein>